<organism evidence="7 8">
    <name type="scientific">candidate division KSB3 bacterium</name>
    <dbReference type="NCBI Taxonomy" id="2044937"/>
    <lineage>
        <taxon>Bacteria</taxon>
        <taxon>candidate division KSB3</taxon>
    </lineage>
</organism>
<evidence type="ECO:0000256" key="5">
    <source>
        <dbReference type="SAM" id="Phobius"/>
    </source>
</evidence>
<feature type="transmembrane region" description="Helical" evidence="5">
    <location>
        <begin position="311"/>
        <end position="328"/>
    </location>
</feature>
<dbReference type="PANTHER" id="PTHR37422">
    <property type="entry name" value="TEICHURONIC ACID BIOSYNTHESIS PROTEIN TUAE"/>
    <property type="match status" value="1"/>
</dbReference>
<reference evidence="7" key="1">
    <citation type="submission" date="2019-11" db="EMBL/GenBank/DDBJ databases">
        <title>Microbial mats filling the niche in hypersaline microbial mats.</title>
        <authorList>
            <person name="Wong H.L."/>
            <person name="Macleod F.I."/>
            <person name="White R.A. III"/>
            <person name="Burns B.P."/>
        </authorList>
    </citation>
    <scope>NUCLEOTIDE SEQUENCE</scope>
    <source>
        <strain evidence="7">Rbin_158</strain>
    </source>
</reference>
<feature type="domain" description="O-antigen ligase-related" evidence="6">
    <location>
        <begin position="358"/>
        <end position="502"/>
    </location>
</feature>
<evidence type="ECO:0000313" key="8">
    <source>
        <dbReference type="Proteomes" id="UP000649604"/>
    </source>
</evidence>
<dbReference type="Pfam" id="PF04932">
    <property type="entry name" value="Wzy_C"/>
    <property type="match status" value="1"/>
</dbReference>
<evidence type="ECO:0000256" key="1">
    <source>
        <dbReference type="ARBA" id="ARBA00004141"/>
    </source>
</evidence>
<dbReference type="EMBL" id="WJJP01000384">
    <property type="protein sequence ID" value="MBD3325246.1"/>
    <property type="molecule type" value="Genomic_DNA"/>
</dbReference>
<evidence type="ECO:0000256" key="4">
    <source>
        <dbReference type="ARBA" id="ARBA00023136"/>
    </source>
</evidence>
<feature type="transmembrane region" description="Helical" evidence="5">
    <location>
        <begin position="524"/>
        <end position="545"/>
    </location>
</feature>
<comment type="subcellular location">
    <subcellularLocation>
        <location evidence="1">Membrane</location>
        <topology evidence="1">Multi-pass membrane protein</topology>
    </subcellularLocation>
</comment>
<evidence type="ECO:0000256" key="3">
    <source>
        <dbReference type="ARBA" id="ARBA00022989"/>
    </source>
</evidence>
<accession>A0A9D5Q6T7</accession>
<feature type="transmembrane region" description="Helical" evidence="5">
    <location>
        <begin position="236"/>
        <end position="252"/>
    </location>
</feature>
<evidence type="ECO:0000313" key="7">
    <source>
        <dbReference type="EMBL" id="MBD3325246.1"/>
    </source>
</evidence>
<feature type="transmembrane region" description="Helical" evidence="5">
    <location>
        <begin position="264"/>
        <end position="281"/>
    </location>
</feature>
<dbReference type="InterPro" id="IPR051533">
    <property type="entry name" value="WaaL-like"/>
</dbReference>
<keyword evidence="4 5" id="KW-0472">Membrane</keyword>
<feature type="transmembrane region" description="Helical" evidence="5">
    <location>
        <begin position="171"/>
        <end position="189"/>
    </location>
</feature>
<protein>
    <recommendedName>
        <fullName evidence="6">O-antigen ligase-related domain-containing protein</fullName>
    </recommendedName>
</protein>
<dbReference type="InterPro" id="IPR007016">
    <property type="entry name" value="O-antigen_ligase-rel_domated"/>
</dbReference>
<proteinExistence type="predicted"/>
<feature type="transmembrane region" description="Helical" evidence="5">
    <location>
        <begin position="551"/>
        <end position="569"/>
    </location>
</feature>
<feature type="transmembrane region" description="Helical" evidence="5">
    <location>
        <begin position="106"/>
        <end position="125"/>
    </location>
</feature>
<evidence type="ECO:0000256" key="2">
    <source>
        <dbReference type="ARBA" id="ARBA00022692"/>
    </source>
</evidence>
<feature type="transmembrane region" description="Helical" evidence="5">
    <location>
        <begin position="131"/>
        <end position="150"/>
    </location>
</feature>
<dbReference type="GO" id="GO:0016020">
    <property type="term" value="C:membrane"/>
    <property type="evidence" value="ECO:0007669"/>
    <property type="project" value="UniProtKB-SubCell"/>
</dbReference>
<comment type="caution">
    <text evidence="7">The sequence shown here is derived from an EMBL/GenBank/DDBJ whole genome shotgun (WGS) entry which is preliminary data.</text>
</comment>
<feature type="transmembrane region" description="Helical" evidence="5">
    <location>
        <begin position="487"/>
        <end position="512"/>
    </location>
</feature>
<feature type="transmembrane region" description="Helical" evidence="5">
    <location>
        <begin position="374"/>
        <end position="390"/>
    </location>
</feature>
<gene>
    <name evidence="7" type="ORF">GF339_11720</name>
</gene>
<dbReference type="AlphaFoldDB" id="A0A9D5Q6T7"/>
<evidence type="ECO:0000259" key="6">
    <source>
        <dbReference type="Pfam" id="PF04932"/>
    </source>
</evidence>
<dbReference type="PANTHER" id="PTHR37422:SF13">
    <property type="entry name" value="LIPOPOLYSACCHARIDE BIOSYNTHESIS PROTEIN PA4999-RELATED"/>
    <property type="match status" value="1"/>
</dbReference>
<dbReference type="Proteomes" id="UP000649604">
    <property type="component" value="Unassembled WGS sequence"/>
</dbReference>
<feature type="transmembrane region" description="Helical" evidence="5">
    <location>
        <begin position="402"/>
        <end position="421"/>
    </location>
</feature>
<name>A0A9D5Q6T7_9BACT</name>
<sequence>MSVLRQDTHRRGLFPCRPAAILVLEILHQLLPYLPLFCLRLLLSCVQASALLLDKINLSSSKIVLFLFSLSAVKSLTKEPIQPSKISGRVSLLSNEQRGGGMYEKIIEAGLIFLLIYTPLAFGGVSPRATTVMEIVIGGLLLVWLTKMLAARRQQQAHSHVLTRQNSALQLVVPSVALLLGLFMLLVVLQRVPLPRWLVHLVSPSTFRAYNEAARLTDSALPAWLPLTIRSQATDQALAVLWAYGAVFLLILNNLRSPRQMKRLVYIMIAVGVGESLYGLLEYLSGHHHIYFYPKQSSFSVSGTFVNRNHFAGYMAMVIPLTFGVLFVRLEDRSQTVTRRLVRFFDEKYMKAVLIGFLVLVMVGAELLSGSRGGVVSFACGMLTLLVLGYRRRLLRKKTVIVLLLLLVAAGGAVFAGHDLIVSRLHTLTQLESEVSFQLRQEFWRSALAIFSDFPMLGSGLGTFPHLFPRYQTFRSDLRVLYAESDYLQLLAETGVIGFGCVLGMGVLFFATTFRAWRRRRSRWSVVMGVSGMSAIVSILVHSGVDFNLHIPANALVFTMIAALSMVAAQSHRRSPR</sequence>
<feature type="transmembrane region" description="Helical" evidence="5">
    <location>
        <begin position="349"/>
        <end position="368"/>
    </location>
</feature>
<keyword evidence="2 5" id="KW-0812">Transmembrane</keyword>
<keyword evidence="3 5" id="KW-1133">Transmembrane helix</keyword>